<feature type="region of interest" description="Disordered" evidence="1">
    <location>
        <begin position="1"/>
        <end position="71"/>
    </location>
</feature>
<gene>
    <name evidence="2" type="ORF">OHK93_003709</name>
</gene>
<dbReference type="Proteomes" id="UP001161017">
    <property type="component" value="Unassembled WGS sequence"/>
</dbReference>
<evidence type="ECO:0000313" key="2">
    <source>
        <dbReference type="EMBL" id="MDI1492495.1"/>
    </source>
</evidence>
<dbReference type="EMBL" id="JAPUFD010000019">
    <property type="protein sequence ID" value="MDI1492495.1"/>
    <property type="molecule type" value="Genomic_DNA"/>
</dbReference>
<feature type="compositionally biased region" description="Low complexity" evidence="1">
    <location>
        <begin position="55"/>
        <end position="67"/>
    </location>
</feature>
<dbReference type="AlphaFoldDB" id="A0AA43U047"/>
<accession>A0AA43U047</accession>
<sequence length="163" mass="18548">MRPHPSHRPTDHDAYIDIASPNTPTFNADPPPQNSTMYFSTTPTDDKRSSSNFANTNTPPSENPTTEEPSHFGSCPIVNERIRNLVRFPHCRCRHQHEANSRRAAYVKRERDDAALSLARSLYRLGITLYIITSLTFLLARYRAITSGSVMEEAVVRVEFETR</sequence>
<organism evidence="2 3">
    <name type="scientific">Ramalina farinacea</name>
    <dbReference type="NCBI Taxonomy" id="258253"/>
    <lineage>
        <taxon>Eukaryota</taxon>
        <taxon>Fungi</taxon>
        <taxon>Dikarya</taxon>
        <taxon>Ascomycota</taxon>
        <taxon>Pezizomycotina</taxon>
        <taxon>Lecanoromycetes</taxon>
        <taxon>OSLEUM clade</taxon>
        <taxon>Lecanoromycetidae</taxon>
        <taxon>Lecanorales</taxon>
        <taxon>Lecanorineae</taxon>
        <taxon>Ramalinaceae</taxon>
        <taxon>Ramalina</taxon>
    </lineage>
</organism>
<proteinExistence type="predicted"/>
<feature type="compositionally biased region" description="Polar residues" evidence="1">
    <location>
        <begin position="34"/>
        <end position="43"/>
    </location>
</feature>
<name>A0AA43U047_9LECA</name>
<comment type="caution">
    <text evidence="2">The sequence shown here is derived from an EMBL/GenBank/DDBJ whole genome shotgun (WGS) entry which is preliminary data.</text>
</comment>
<reference evidence="2" key="1">
    <citation type="journal article" date="2023" name="Genome Biol. Evol.">
        <title>First Whole Genome Sequence and Flow Cytometry Genome Size Data for the Lichen-Forming Fungus Ramalina farinacea (Ascomycota).</title>
        <authorList>
            <person name="Llewellyn T."/>
            <person name="Mian S."/>
            <person name="Hill R."/>
            <person name="Leitch I.J."/>
            <person name="Gaya E."/>
        </authorList>
    </citation>
    <scope>NUCLEOTIDE SEQUENCE</scope>
    <source>
        <strain evidence="2">LIQ254RAFAR</strain>
    </source>
</reference>
<keyword evidence="3" id="KW-1185">Reference proteome</keyword>
<protein>
    <submittedName>
        <fullName evidence="2">Uncharacterized protein</fullName>
    </submittedName>
</protein>
<evidence type="ECO:0000256" key="1">
    <source>
        <dbReference type="SAM" id="MobiDB-lite"/>
    </source>
</evidence>
<evidence type="ECO:0000313" key="3">
    <source>
        <dbReference type="Proteomes" id="UP001161017"/>
    </source>
</evidence>